<keyword evidence="3" id="KW-1185">Reference proteome</keyword>
<feature type="transmembrane region" description="Helical" evidence="1">
    <location>
        <begin position="51"/>
        <end position="73"/>
    </location>
</feature>
<accession>A0A929G0P0</accession>
<sequence length="128" mass="13484">MLTRSTSAETGAQVARTRAGHAAIGLLALGSFLPGRFLLPDRQTRRLLDLLLLLLSRCCLLRFGLLVLGGRVVQVFQDRVDDVLLVLQGVIGGTGGAGAPATARPVSMVVASRRRILPPSVVGQCGRS</sequence>
<feature type="transmembrane region" description="Helical" evidence="1">
    <location>
        <begin position="20"/>
        <end position="39"/>
    </location>
</feature>
<evidence type="ECO:0000313" key="3">
    <source>
        <dbReference type="Proteomes" id="UP000598360"/>
    </source>
</evidence>
<keyword evidence="1" id="KW-0812">Transmembrane</keyword>
<evidence type="ECO:0000313" key="2">
    <source>
        <dbReference type="EMBL" id="MBE9375815.1"/>
    </source>
</evidence>
<name>A0A929G0P0_9PSEU</name>
<dbReference type="EMBL" id="JADEYC010000026">
    <property type="protein sequence ID" value="MBE9375815.1"/>
    <property type="molecule type" value="Genomic_DNA"/>
</dbReference>
<dbReference type="AlphaFoldDB" id="A0A929G0P0"/>
<keyword evidence="1" id="KW-0472">Membrane</keyword>
<gene>
    <name evidence="2" type="ORF">IQ251_15295</name>
</gene>
<evidence type="ECO:0000256" key="1">
    <source>
        <dbReference type="SAM" id="Phobius"/>
    </source>
</evidence>
<dbReference type="RefSeq" id="WP_193929263.1">
    <property type="nucleotide sequence ID" value="NZ_JADEYC010000026.1"/>
</dbReference>
<feature type="transmembrane region" description="Helical" evidence="1">
    <location>
        <begin position="85"/>
        <end position="106"/>
    </location>
</feature>
<organism evidence="2 3">
    <name type="scientific">Saccharopolyspora montiporae</name>
    <dbReference type="NCBI Taxonomy" id="2781240"/>
    <lineage>
        <taxon>Bacteria</taxon>
        <taxon>Bacillati</taxon>
        <taxon>Actinomycetota</taxon>
        <taxon>Actinomycetes</taxon>
        <taxon>Pseudonocardiales</taxon>
        <taxon>Pseudonocardiaceae</taxon>
        <taxon>Saccharopolyspora</taxon>
    </lineage>
</organism>
<reference evidence="2" key="1">
    <citation type="submission" date="2020-10" db="EMBL/GenBank/DDBJ databases">
        <title>Diversity and distribution of actinomycetes associated with coral in the coast of Hainan.</title>
        <authorList>
            <person name="Li F."/>
        </authorList>
    </citation>
    <scope>NUCLEOTIDE SEQUENCE</scope>
    <source>
        <strain evidence="2">HNM0983</strain>
    </source>
</reference>
<protein>
    <submittedName>
        <fullName evidence="2">Uncharacterized protein</fullName>
    </submittedName>
</protein>
<dbReference type="Proteomes" id="UP000598360">
    <property type="component" value="Unassembled WGS sequence"/>
</dbReference>
<comment type="caution">
    <text evidence="2">The sequence shown here is derived from an EMBL/GenBank/DDBJ whole genome shotgun (WGS) entry which is preliminary data.</text>
</comment>
<proteinExistence type="predicted"/>
<keyword evidence="1" id="KW-1133">Transmembrane helix</keyword>